<dbReference type="OrthoDB" id="9773137at2"/>
<keyword evidence="5" id="KW-0067">ATP-binding</keyword>
<dbReference type="InterPro" id="IPR003714">
    <property type="entry name" value="PhoH"/>
</dbReference>
<evidence type="ECO:0000256" key="7">
    <source>
        <dbReference type="SAM" id="MobiDB-lite"/>
    </source>
</evidence>
<comment type="similarity">
    <text evidence="2">Belongs to the PhoH family.</text>
</comment>
<dbReference type="Gene3D" id="3.40.50.300">
    <property type="entry name" value="P-loop containing nucleotide triphosphate hydrolases"/>
    <property type="match status" value="1"/>
</dbReference>
<keyword evidence="10" id="KW-1185">Reference proteome</keyword>
<evidence type="ECO:0000313" key="10">
    <source>
        <dbReference type="Proteomes" id="UP000239872"/>
    </source>
</evidence>
<evidence type="ECO:0000256" key="6">
    <source>
        <dbReference type="ARBA" id="ARBA00039970"/>
    </source>
</evidence>
<organism evidence="9 10">
    <name type="scientific">Flavipsychrobacter stenotrophus</name>
    <dbReference type="NCBI Taxonomy" id="2077091"/>
    <lineage>
        <taxon>Bacteria</taxon>
        <taxon>Pseudomonadati</taxon>
        <taxon>Bacteroidota</taxon>
        <taxon>Chitinophagia</taxon>
        <taxon>Chitinophagales</taxon>
        <taxon>Chitinophagaceae</taxon>
        <taxon>Flavipsychrobacter</taxon>
    </lineage>
</organism>
<dbReference type="AlphaFoldDB" id="A0A2S7T241"/>
<evidence type="ECO:0000256" key="4">
    <source>
        <dbReference type="ARBA" id="ARBA00022741"/>
    </source>
</evidence>
<reference evidence="9 10" key="1">
    <citation type="submission" date="2018-01" db="EMBL/GenBank/DDBJ databases">
        <title>A novel member of the phylum Bacteroidetes isolated from glacier ice.</title>
        <authorList>
            <person name="Liu Q."/>
            <person name="Xin Y.-H."/>
        </authorList>
    </citation>
    <scope>NUCLEOTIDE SEQUENCE [LARGE SCALE GENOMIC DNA]</scope>
    <source>
        <strain evidence="9 10">RB1R16</strain>
    </source>
</reference>
<dbReference type="GO" id="GO:0005524">
    <property type="term" value="F:ATP binding"/>
    <property type="evidence" value="ECO:0007669"/>
    <property type="project" value="UniProtKB-KW"/>
</dbReference>
<comment type="caution">
    <text evidence="9">The sequence shown here is derived from an EMBL/GenBank/DDBJ whole genome shotgun (WGS) entry which is preliminary data.</text>
</comment>
<evidence type="ECO:0000313" key="9">
    <source>
        <dbReference type="EMBL" id="PQJ12917.1"/>
    </source>
</evidence>
<dbReference type="RefSeq" id="WP_105037801.1">
    <property type="nucleotide sequence ID" value="NZ_PPSL01000001.1"/>
</dbReference>
<evidence type="ECO:0000256" key="2">
    <source>
        <dbReference type="ARBA" id="ARBA00010393"/>
    </source>
</evidence>
<dbReference type="InterPro" id="IPR051451">
    <property type="entry name" value="PhoH2-like"/>
</dbReference>
<accession>A0A2S7T241</accession>
<dbReference type="InterPro" id="IPR027417">
    <property type="entry name" value="P-loop_NTPase"/>
</dbReference>
<dbReference type="Pfam" id="PF02562">
    <property type="entry name" value="PhoH"/>
    <property type="match status" value="1"/>
</dbReference>
<evidence type="ECO:0000256" key="1">
    <source>
        <dbReference type="ARBA" id="ARBA00004496"/>
    </source>
</evidence>
<name>A0A2S7T241_9BACT</name>
<dbReference type="Proteomes" id="UP000239872">
    <property type="component" value="Unassembled WGS sequence"/>
</dbReference>
<dbReference type="SUPFAM" id="SSF52540">
    <property type="entry name" value="P-loop containing nucleoside triphosphate hydrolases"/>
    <property type="match status" value="1"/>
</dbReference>
<evidence type="ECO:0000256" key="3">
    <source>
        <dbReference type="ARBA" id="ARBA00022490"/>
    </source>
</evidence>
<proteinExistence type="inferred from homology"/>
<feature type="domain" description="PhoH-like protein" evidence="8">
    <location>
        <begin position="109"/>
        <end position="312"/>
    </location>
</feature>
<dbReference type="PANTHER" id="PTHR30473">
    <property type="entry name" value="PROTEIN PHOH"/>
    <property type="match status" value="1"/>
</dbReference>
<comment type="subcellular location">
    <subcellularLocation>
        <location evidence="1">Cytoplasm</location>
    </subcellularLocation>
</comment>
<evidence type="ECO:0000256" key="5">
    <source>
        <dbReference type="ARBA" id="ARBA00022840"/>
    </source>
</evidence>
<protein>
    <recommendedName>
        <fullName evidence="6">PhoH-like protein</fullName>
    </recommendedName>
</protein>
<gene>
    <name evidence="9" type="ORF">CJD36_003995</name>
</gene>
<dbReference type="GO" id="GO:0005829">
    <property type="term" value="C:cytosol"/>
    <property type="evidence" value="ECO:0007669"/>
    <property type="project" value="TreeGrafter"/>
</dbReference>
<dbReference type="PANTHER" id="PTHR30473:SF1">
    <property type="entry name" value="PHOH-LIKE PROTEIN"/>
    <property type="match status" value="1"/>
</dbReference>
<keyword evidence="4" id="KW-0547">Nucleotide-binding</keyword>
<dbReference type="EMBL" id="PPSL01000001">
    <property type="protein sequence ID" value="PQJ12917.1"/>
    <property type="molecule type" value="Genomic_DNA"/>
</dbReference>
<dbReference type="FunFam" id="3.40.50.300:FF:000013">
    <property type="entry name" value="PhoH family ATPase"/>
    <property type="match status" value="1"/>
</dbReference>
<keyword evidence="3" id="KW-0963">Cytoplasm</keyword>
<evidence type="ECO:0000259" key="8">
    <source>
        <dbReference type="Pfam" id="PF02562"/>
    </source>
</evidence>
<feature type="region of interest" description="Disordered" evidence="7">
    <location>
        <begin position="313"/>
        <end position="339"/>
    </location>
</feature>
<sequence>MTEAIINLETVNPIEFFGINNSKFEILKRRFPLLKLLSRGTQIKISGQPDEVNAAQAKIGQVIQFLERNGHMSENYFSKILGDEESEGGPAEEVVANDILVFGPNGKVVRAKTANQKLMAAASEKNDIIFAIGPAGTGKTYTAVALAVRALKNKAVRKIILTRPAVEAGENLGFLPGDLKEKIDPYLRPLYDALDDMIPSDKLNYYMTNRIIEIAPLAYMRGRTLDNAFIILDEAQNTTDLQIKMFLTRIGPSAKAVITGDMTQVDLPKNQKSGLIKASKILRNIDGIAYIQLDEADVVRHRLVKAIIRAYDKAQEQEDEAEEKRKNHKFEPTPQQDKP</sequence>